<evidence type="ECO:0000313" key="3">
    <source>
        <dbReference type="Proteomes" id="UP000247790"/>
    </source>
</evidence>
<evidence type="ECO:0000313" key="1">
    <source>
        <dbReference type="EMBL" id="PYE49735.1"/>
    </source>
</evidence>
<dbReference type="EMBL" id="QJSW01000005">
    <property type="protein sequence ID" value="PYE49735.1"/>
    <property type="molecule type" value="Genomic_DNA"/>
</dbReference>
<dbReference type="Proteomes" id="UP000247790">
    <property type="component" value="Unassembled WGS sequence"/>
</dbReference>
<evidence type="ECO:0008006" key="5">
    <source>
        <dbReference type="Google" id="ProtNLM"/>
    </source>
</evidence>
<dbReference type="Proteomes" id="UP000509327">
    <property type="component" value="Chromosome"/>
</dbReference>
<proteinExistence type="predicted"/>
<gene>
    <name evidence="1" type="ORF">DFQ00_105239</name>
    <name evidence="2" type="ORF">HUB98_09605</name>
</gene>
<keyword evidence="4" id="KW-1185">Reference proteome</keyword>
<reference evidence="1 3" key="1">
    <citation type="submission" date="2018-06" db="EMBL/GenBank/DDBJ databases">
        <title>Genomic Encyclopedia of Type Strains, Phase III (KMG-III): the genomes of soil and plant-associated and newly described type strains.</title>
        <authorList>
            <person name="Whitman W."/>
        </authorList>
    </citation>
    <scope>NUCLEOTIDE SEQUENCE [LARGE SCALE GENOMIC DNA]</scope>
    <source>
        <strain evidence="1 3">CECT 7022</strain>
    </source>
</reference>
<dbReference type="EMBL" id="CP054614">
    <property type="protein sequence ID" value="QKS56567.1"/>
    <property type="molecule type" value="Genomic_DNA"/>
</dbReference>
<dbReference type="OrthoDB" id="2738255at2"/>
<reference evidence="2 4" key="2">
    <citation type="submission" date="2020-06" db="EMBL/GenBank/DDBJ databases">
        <title>Complete genome of Paenibacillus barcinonensis KACC11450.</title>
        <authorList>
            <person name="Kim M."/>
            <person name="Park Y.-J."/>
            <person name="Shin J.-H."/>
        </authorList>
    </citation>
    <scope>NUCLEOTIDE SEQUENCE [LARGE SCALE GENOMIC DNA]</scope>
    <source>
        <strain evidence="2 4">KACC11450</strain>
    </source>
</reference>
<evidence type="ECO:0000313" key="2">
    <source>
        <dbReference type="EMBL" id="QKS56567.1"/>
    </source>
</evidence>
<accession>A0A2V4V9Z2</accession>
<evidence type="ECO:0000313" key="4">
    <source>
        <dbReference type="Proteomes" id="UP000509327"/>
    </source>
</evidence>
<protein>
    <recommendedName>
        <fullName evidence="5">SUKH superfamily protein</fullName>
    </recommendedName>
</protein>
<dbReference type="RefSeq" id="WP_110896427.1">
    <property type="nucleotide sequence ID" value="NZ_CP054614.1"/>
</dbReference>
<sequence length="215" mass="24352">MHTLKMALTRFVEQQDQYNETYGLFQNHDLRPREVQVQPEVDTRIPLSPELLYLYSHYEMVDAKAEGTLKMKNAAVEIGDAALLFLVAPEHLYRQQLGFRWIGMQEPYEEAHEWPPNHVVIGNVNDDPLIVDTAAPDSAVYVAFEGGAPKRAAHSLADFFSALALLIEAARSYSGEVKDEETFETKPEYFSEVQPQLEELLGEEGAAHLLEYLSI</sequence>
<name>A0A2V4V9Z2_PAEBA</name>
<dbReference type="AlphaFoldDB" id="A0A2V4V9Z2"/>
<organism evidence="1 3">
    <name type="scientific">Paenibacillus barcinonensis</name>
    <dbReference type="NCBI Taxonomy" id="198119"/>
    <lineage>
        <taxon>Bacteria</taxon>
        <taxon>Bacillati</taxon>
        <taxon>Bacillota</taxon>
        <taxon>Bacilli</taxon>
        <taxon>Bacillales</taxon>
        <taxon>Paenibacillaceae</taxon>
        <taxon>Paenibacillus</taxon>
    </lineage>
</organism>